<dbReference type="AlphaFoldDB" id="A0A7S4EQU2"/>
<protein>
    <submittedName>
        <fullName evidence="1">Uncharacterized protein</fullName>
    </submittedName>
</protein>
<dbReference type="EMBL" id="HBIX01034071">
    <property type="protein sequence ID" value="CAE0729443.1"/>
    <property type="molecule type" value="Transcribed_RNA"/>
</dbReference>
<name>A0A7S4EQU2_9STRA</name>
<accession>A0A7S4EQU2</accession>
<evidence type="ECO:0000313" key="1">
    <source>
        <dbReference type="EMBL" id="CAE0729443.1"/>
    </source>
</evidence>
<sequence length="336" mass="36809">MAYSKSKTNLISSNQNEIEVEVELELENDHSLVASESADLNPQNSPTIINNTKYPIVVFLERGIIYNKCILEPREAVTMTRKQTGGGLLKLPYKVHAMIGDERSLPTRADSIKNVVKVSAVPAAFAAGCLITAVSGGMLCGPSAALAPLVSGLVVRGVVVDAAAMATGMLAANQTKKIAEVLQRDHNEKMVGVTSRLKPRERFLSVTGGLFEGPIVILEIPRCRFERMAIETIKVPIAPTEITEEKEDESILLFSDETAEDSTNSTCTTNEIEETKLELIRTIEKLGKNEKICLGQGKENEEHFASEENQSQISETKNSLFGLFRLQRKMSTSRTN</sequence>
<gene>
    <name evidence="1" type="ORF">PAUS00366_LOCUS22228</name>
</gene>
<organism evidence="1">
    <name type="scientific">Pseudo-nitzschia australis</name>
    <dbReference type="NCBI Taxonomy" id="44445"/>
    <lineage>
        <taxon>Eukaryota</taxon>
        <taxon>Sar</taxon>
        <taxon>Stramenopiles</taxon>
        <taxon>Ochrophyta</taxon>
        <taxon>Bacillariophyta</taxon>
        <taxon>Bacillariophyceae</taxon>
        <taxon>Bacillariophycidae</taxon>
        <taxon>Bacillariales</taxon>
        <taxon>Bacillariaceae</taxon>
        <taxon>Pseudo-nitzschia</taxon>
    </lineage>
</organism>
<proteinExistence type="predicted"/>
<reference evidence="1" key="1">
    <citation type="submission" date="2021-01" db="EMBL/GenBank/DDBJ databases">
        <authorList>
            <person name="Corre E."/>
            <person name="Pelletier E."/>
            <person name="Niang G."/>
            <person name="Scheremetjew M."/>
            <person name="Finn R."/>
            <person name="Kale V."/>
            <person name="Holt S."/>
            <person name="Cochrane G."/>
            <person name="Meng A."/>
            <person name="Brown T."/>
            <person name="Cohen L."/>
        </authorList>
    </citation>
    <scope>NUCLEOTIDE SEQUENCE</scope>
    <source>
        <strain evidence="1">10249 10 AB</strain>
    </source>
</reference>